<feature type="domain" description="Fe/B12 periplasmic-binding" evidence="1">
    <location>
        <begin position="41"/>
        <end position="286"/>
    </location>
</feature>
<dbReference type="EMBL" id="UOEH01000040">
    <property type="protein sequence ID" value="VAV90455.1"/>
    <property type="molecule type" value="Genomic_DNA"/>
</dbReference>
<reference evidence="2" key="1">
    <citation type="submission" date="2018-06" db="EMBL/GenBank/DDBJ databases">
        <authorList>
            <person name="Zhirakovskaya E."/>
        </authorList>
    </citation>
    <scope>NUCLEOTIDE SEQUENCE</scope>
</reference>
<protein>
    <recommendedName>
        <fullName evidence="1">Fe/B12 periplasmic-binding domain-containing protein</fullName>
    </recommendedName>
</protein>
<gene>
    <name evidence="2" type="ORF">MNBD_ALPHA05-587</name>
</gene>
<proteinExistence type="predicted"/>
<sequence>MAASDWLSKVTLRLTCIVAIVMFAAACSRQTSQDASDGGVKIVSLDFCADQFVLKLADRKNILALSPDAEAIFSYMRDDARGVAKVRPRAEDILLLAPDIVVRTYGGGPNATAFFERAGIKVVQIAYAGDLDTVKQSILDASEELGAAERGAALVAQMDARLAALAPSNTGSTILYMTSKGAVAGRGTLVGELLERAGYENFQAAPGWSSLPLERLAYESPDVIAAGFFDTSDMVSDMWTPSRHPVARRQLSGRPVIDLPSAWTACSGWFLLDALEALAAAPTTGSSVQ</sequence>
<dbReference type="InterPro" id="IPR050902">
    <property type="entry name" value="ABC_Transporter_SBP"/>
</dbReference>
<dbReference type="AlphaFoldDB" id="A0A3B0S515"/>
<dbReference type="PROSITE" id="PS50983">
    <property type="entry name" value="FE_B12_PBP"/>
    <property type="match status" value="1"/>
</dbReference>
<dbReference type="SUPFAM" id="SSF53807">
    <property type="entry name" value="Helical backbone' metal receptor"/>
    <property type="match status" value="1"/>
</dbReference>
<dbReference type="Pfam" id="PF01497">
    <property type="entry name" value="Peripla_BP_2"/>
    <property type="match status" value="1"/>
</dbReference>
<dbReference type="InterPro" id="IPR002491">
    <property type="entry name" value="ABC_transptr_periplasmic_BD"/>
</dbReference>
<name>A0A3B0S515_9ZZZZ</name>
<accession>A0A3B0S515</accession>
<evidence type="ECO:0000313" key="2">
    <source>
        <dbReference type="EMBL" id="VAV90455.1"/>
    </source>
</evidence>
<dbReference type="Gene3D" id="3.40.50.1980">
    <property type="entry name" value="Nitrogenase molybdenum iron protein domain"/>
    <property type="match status" value="2"/>
</dbReference>
<evidence type="ECO:0000259" key="1">
    <source>
        <dbReference type="PROSITE" id="PS50983"/>
    </source>
</evidence>
<dbReference type="PANTHER" id="PTHR30535:SF34">
    <property type="entry name" value="MOLYBDATE-BINDING PROTEIN MOLA"/>
    <property type="match status" value="1"/>
</dbReference>
<dbReference type="PANTHER" id="PTHR30535">
    <property type="entry name" value="VITAMIN B12-BINDING PROTEIN"/>
    <property type="match status" value="1"/>
</dbReference>
<organism evidence="2">
    <name type="scientific">hydrothermal vent metagenome</name>
    <dbReference type="NCBI Taxonomy" id="652676"/>
    <lineage>
        <taxon>unclassified sequences</taxon>
        <taxon>metagenomes</taxon>
        <taxon>ecological metagenomes</taxon>
    </lineage>
</organism>